<dbReference type="EMBL" id="QPJK01000005">
    <property type="protein sequence ID" value="RCW70238.1"/>
    <property type="molecule type" value="Genomic_DNA"/>
</dbReference>
<dbReference type="SUPFAM" id="SSF52172">
    <property type="entry name" value="CheY-like"/>
    <property type="match status" value="1"/>
</dbReference>
<keyword evidence="7" id="KW-0812">Transmembrane</keyword>
<keyword evidence="3 6" id="KW-0597">Phosphoprotein</keyword>
<dbReference type="Pfam" id="PF00512">
    <property type="entry name" value="HisKA"/>
    <property type="match status" value="1"/>
</dbReference>
<name>A0A368XT59_9BURK</name>
<dbReference type="Proteomes" id="UP000252884">
    <property type="component" value="Unassembled WGS sequence"/>
</dbReference>
<dbReference type="SUPFAM" id="SSF47384">
    <property type="entry name" value="Homodimeric domain of signal transducing histidine kinase"/>
    <property type="match status" value="1"/>
</dbReference>
<organism evidence="10 11">
    <name type="scientific">Pseudorhodoferax soli</name>
    <dbReference type="NCBI Taxonomy" id="545864"/>
    <lineage>
        <taxon>Bacteria</taxon>
        <taxon>Pseudomonadati</taxon>
        <taxon>Pseudomonadota</taxon>
        <taxon>Betaproteobacteria</taxon>
        <taxon>Burkholderiales</taxon>
        <taxon>Comamonadaceae</taxon>
    </lineage>
</organism>
<comment type="catalytic activity">
    <reaction evidence="1">
        <text>ATP + protein L-histidine = ADP + protein N-phospho-L-histidine.</text>
        <dbReference type="EC" id="2.7.13.3"/>
    </reaction>
</comment>
<protein>
    <recommendedName>
        <fullName evidence="2">histidine kinase</fullName>
        <ecNumber evidence="2">2.7.13.3</ecNumber>
    </recommendedName>
</protein>
<dbReference type="SMART" id="SM00448">
    <property type="entry name" value="REC"/>
    <property type="match status" value="1"/>
</dbReference>
<dbReference type="InterPro" id="IPR004358">
    <property type="entry name" value="Sig_transdc_His_kin-like_C"/>
</dbReference>
<proteinExistence type="predicted"/>
<dbReference type="InterPro" id="IPR005467">
    <property type="entry name" value="His_kinase_dom"/>
</dbReference>
<feature type="transmembrane region" description="Helical" evidence="7">
    <location>
        <begin position="163"/>
        <end position="182"/>
    </location>
</feature>
<evidence type="ECO:0000256" key="1">
    <source>
        <dbReference type="ARBA" id="ARBA00000085"/>
    </source>
</evidence>
<dbReference type="InterPro" id="IPR001789">
    <property type="entry name" value="Sig_transdc_resp-reg_receiver"/>
</dbReference>
<comment type="caution">
    <text evidence="10">The sequence shown here is derived from an EMBL/GenBank/DDBJ whole genome shotgun (WGS) entry which is preliminary data.</text>
</comment>
<feature type="transmembrane region" description="Helical" evidence="7">
    <location>
        <begin position="20"/>
        <end position="44"/>
    </location>
</feature>
<evidence type="ECO:0000256" key="6">
    <source>
        <dbReference type="PROSITE-ProRule" id="PRU00169"/>
    </source>
</evidence>
<dbReference type="GO" id="GO:0009927">
    <property type="term" value="F:histidine phosphotransfer kinase activity"/>
    <property type="evidence" value="ECO:0007669"/>
    <property type="project" value="TreeGrafter"/>
</dbReference>
<dbReference type="CDD" id="cd00082">
    <property type="entry name" value="HisKA"/>
    <property type="match status" value="1"/>
</dbReference>
<dbReference type="Gene3D" id="3.30.565.10">
    <property type="entry name" value="Histidine kinase-like ATPase, C-terminal domain"/>
    <property type="match status" value="1"/>
</dbReference>
<keyword evidence="11" id="KW-1185">Reference proteome</keyword>
<accession>A0A368XT59</accession>
<dbReference type="SUPFAM" id="SSF55874">
    <property type="entry name" value="ATPase domain of HSP90 chaperone/DNA topoisomerase II/histidine kinase"/>
    <property type="match status" value="1"/>
</dbReference>
<dbReference type="PROSITE" id="PS50109">
    <property type="entry name" value="HIS_KIN"/>
    <property type="match status" value="1"/>
</dbReference>
<dbReference type="Pfam" id="PF02518">
    <property type="entry name" value="HATPase_c"/>
    <property type="match status" value="1"/>
</dbReference>
<dbReference type="InterPro" id="IPR003661">
    <property type="entry name" value="HisK_dim/P_dom"/>
</dbReference>
<feature type="transmembrane region" description="Helical" evidence="7">
    <location>
        <begin position="90"/>
        <end position="107"/>
    </location>
</feature>
<dbReference type="Gene3D" id="1.10.287.130">
    <property type="match status" value="1"/>
</dbReference>
<sequence length="579" mass="62437">MPAAAVRADTEAQELTERRFQLMVVQVLAVRWSYFFMTAVVAAVGWQAVAPPWVLAWLAGAVLVFELRARWLARQATLVLVPAQAKVRGALLWNVALGLAYGLSALFMPSLGLTLSAVLTTIVVSAAAGAVAISGPLLQVYLAYTLSIMLPFALVWAANGTWLGTGLALLMAMFVSVQYRFARKVNETFTESFVIRRVNEQLVAELTVARDQANAANVAKTRFLAAASHDLRQPLHALSLQSSALLLDPRADDTPQIAAAIAGSIQDVAALLDSLLDISKLDAGTLRADRRPIQLSRMLEALGRSFLPLVRSKGLRFELQVIPGVVAVTDPMLLERILRNLVDNAIKFTPAGTIRMTLQVVHEELELVVSDTGIGIAPHLQAKVFDEFYQVDRHAQGHTQGLGLGLSIISRLALLLGIAVTLSSEADAGTTIRLRLPMERSDVPRPAPEAAPPSPGPGLRGLRILVLDDEPAVREGMSNLLRRLGCEVACGADTDEALACARTFGPRIVMADYRLRDDANGIDAIGRLRKQHPGLLSLLISGDTAPDRLREAADSGLQLLHKPVSLEQLKQALADLLDN</sequence>
<dbReference type="PANTHER" id="PTHR43047">
    <property type="entry name" value="TWO-COMPONENT HISTIDINE PROTEIN KINASE"/>
    <property type="match status" value="1"/>
</dbReference>
<dbReference type="PRINTS" id="PR00344">
    <property type="entry name" value="BCTRLSENSOR"/>
</dbReference>
<dbReference type="Gene3D" id="3.40.50.2300">
    <property type="match status" value="1"/>
</dbReference>
<reference evidence="10 11" key="1">
    <citation type="submission" date="2018-07" db="EMBL/GenBank/DDBJ databases">
        <title>Genomic Encyclopedia of Type Strains, Phase IV (KMG-IV): sequencing the most valuable type-strain genomes for metagenomic binning, comparative biology and taxonomic classification.</title>
        <authorList>
            <person name="Goeker M."/>
        </authorList>
    </citation>
    <scope>NUCLEOTIDE SEQUENCE [LARGE SCALE GENOMIC DNA]</scope>
    <source>
        <strain evidence="10 11">DSM 21634</strain>
    </source>
</reference>
<gene>
    <name evidence="10" type="ORF">DES41_105179</name>
</gene>
<evidence type="ECO:0000259" key="9">
    <source>
        <dbReference type="PROSITE" id="PS50110"/>
    </source>
</evidence>
<dbReference type="InterPro" id="IPR036890">
    <property type="entry name" value="HATPase_C_sf"/>
</dbReference>
<dbReference type="SMART" id="SM00387">
    <property type="entry name" value="HATPase_c"/>
    <property type="match status" value="1"/>
</dbReference>
<feature type="modified residue" description="4-aspartylphosphate" evidence="6">
    <location>
        <position position="512"/>
    </location>
</feature>
<keyword evidence="5 10" id="KW-0418">Kinase</keyword>
<dbReference type="Pfam" id="PF00072">
    <property type="entry name" value="Response_reg"/>
    <property type="match status" value="1"/>
</dbReference>
<evidence type="ECO:0000256" key="2">
    <source>
        <dbReference type="ARBA" id="ARBA00012438"/>
    </source>
</evidence>
<evidence type="ECO:0000256" key="7">
    <source>
        <dbReference type="SAM" id="Phobius"/>
    </source>
</evidence>
<evidence type="ECO:0000256" key="3">
    <source>
        <dbReference type="ARBA" id="ARBA00022553"/>
    </source>
</evidence>
<feature type="domain" description="Histidine kinase" evidence="8">
    <location>
        <begin position="226"/>
        <end position="440"/>
    </location>
</feature>
<dbReference type="EC" id="2.7.13.3" evidence="2"/>
<keyword evidence="7" id="KW-1133">Transmembrane helix</keyword>
<dbReference type="AlphaFoldDB" id="A0A368XT59"/>
<evidence type="ECO:0000259" key="8">
    <source>
        <dbReference type="PROSITE" id="PS50109"/>
    </source>
</evidence>
<evidence type="ECO:0000313" key="10">
    <source>
        <dbReference type="EMBL" id="RCW70238.1"/>
    </source>
</evidence>
<dbReference type="InterPro" id="IPR011006">
    <property type="entry name" value="CheY-like_superfamily"/>
</dbReference>
<evidence type="ECO:0000256" key="4">
    <source>
        <dbReference type="ARBA" id="ARBA00022679"/>
    </source>
</evidence>
<evidence type="ECO:0000256" key="5">
    <source>
        <dbReference type="ARBA" id="ARBA00022777"/>
    </source>
</evidence>
<keyword evidence="4" id="KW-0808">Transferase</keyword>
<dbReference type="CDD" id="cd00156">
    <property type="entry name" value="REC"/>
    <property type="match status" value="1"/>
</dbReference>
<dbReference type="InterPro" id="IPR003594">
    <property type="entry name" value="HATPase_dom"/>
</dbReference>
<dbReference type="GO" id="GO:0005886">
    <property type="term" value="C:plasma membrane"/>
    <property type="evidence" value="ECO:0007669"/>
    <property type="project" value="TreeGrafter"/>
</dbReference>
<dbReference type="InterPro" id="IPR036097">
    <property type="entry name" value="HisK_dim/P_sf"/>
</dbReference>
<keyword evidence="7" id="KW-0472">Membrane</keyword>
<dbReference type="GO" id="GO:0000155">
    <property type="term" value="F:phosphorelay sensor kinase activity"/>
    <property type="evidence" value="ECO:0007669"/>
    <property type="project" value="InterPro"/>
</dbReference>
<dbReference type="PANTHER" id="PTHR43047:SF9">
    <property type="entry name" value="HISTIDINE KINASE"/>
    <property type="match status" value="1"/>
</dbReference>
<feature type="transmembrane region" description="Helical" evidence="7">
    <location>
        <begin position="50"/>
        <end position="69"/>
    </location>
</feature>
<feature type="domain" description="Response regulatory" evidence="9">
    <location>
        <begin position="463"/>
        <end position="577"/>
    </location>
</feature>
<dbReference type="PROSITE" id="PS50110">
    <property type="entry name" value="RESPONSE_REGULATORY"/>
    <property type="match status" value="1"/>
</dbReference>
<evidence type="ECO:0000313" key="11">
    <source>
        <dbReference type="Proteomes" id="UP000252884"/>
    </source>
</evidence>
<dbReference type="SMART" id="SM00388">
    <property type="entry name" value="HisKA"/>
    <property type="match status" value="1"/>
</dbReference>